<evidence type="ECO:0000256" key="4">
    <source>
        <dbReference type="PROSITE-ProRule" id="PRU00453"/>
    </source>
</evidence>
<dbReference type="Pfam" id="PF16076">
    <property type="entry name" value="Acyltransf_C"/>
    <property type="match status" value="1"/>
</dbReference>
<keyword evidence="4" id="KW-0479">Metal-binding</keyword>
<gene>
    <name evidence="7" type="ORF">WKI299_LOCUS23427</name>
</gene>
<reference evidence="7" key="1">
    <citation type="submission" date="2021-02" db="EMBL/GenBank/DDBJ databases">
        <authorList>
            <person name="Nowell W R."/>
        </authorList>
    </citation>
    <scope>NUCLEOTIDE SEQUENCE</scope>
</reference>
<dbReference type="Pfam" id="PF04438">
    <property type="entry name" value="zf-HIT"/>
    <property type="match status" value="1"/>
</dbReference>
<keyword evidence="2" id="KW-0808">Transferase</keyword>
<keyword evidence="5" id="KW-1133">Transmembrane helix</keyword>
<keyword evidence="4" id="KW-0862">Zinc</keyword>
<protein>
    <recommendedName>
        <fullName evidence="6">HIT-type domain-containing protein</fullName>
    </recommendedName>
</protein>
<evidence type="ECO:0000256" key="5">
    <source>
        <dbReference type="SAM" id="Phobius"/>
    </source>
</evidence>
<dbReference type="CDD" id="cd07990">
    <property type="entry name" value="LPLAT_LCLAT1-like"/>
    <property type="match status" value="1"/>
</dbReference>
<keyword evidence="5" id="KW-0812">Transmembrane</keyword>
<dbReference type="SMART" id="SM00563">
    <property type="entry name" value="PlsC"/>
    <property type="match status" value="1"/>
</dbReference>
<organism evidence="7 8">
    <name type="scientific">Rotaria magnacalcarata</name>
    <dbReference type="NCBI Taxonomy" id="392030"/>
    <lineage>
        <taxon>Eukaryota</taxon>
        <taxon>Metazoa</taxon>
        <taxon>Spiralia</taxon>
        <taxon>Gnathifera</taxon>
        <taxon>Rotifera</taxon>
        <taxon>Eurotatoria</taxon>
        <taxon>Bdelloidea</taxon>
        <taxon>Philodinida</taxon>
        <taxon>Philodinidae</taxon>
        <taxon>Rotaria</taxon>
    </lineage>
</organism>
<dbReference type="Pfam" id="PF01553">
    <property type="entry name" value="Acyltransferase"/>
    <property type="match status" value="1"/>
</dbReference>
<name>A0A816V8Z5_9BILA</name>
<comment type="similarity">
    <text evidence="1">Belongs to the 1-acyl-sn-glycerol-3-phosphate acyltransferase family.</text>
</comment>
<proteinExistence type="inferred from homology"/>
<evidence type="ECO:0000259" key="6">
    <source>
        <dbReference type="PROSITE" id="PS51083"/>
    </source>
</evidence>
<dbReference type="PANTHER" id="PTHR10983">
    <property type="entry name" value="1-ACYLGLYCEROL-3-PHOSPHATE ACYLTRANSFERASE-RELATED"/>
    <property type="match status" value="1"/>
</dbReference>
<dbReference type="AlphaFoldDB" id="A0A816V8Z5"/>
<evidence type="ECO:0000256" key="1">
    <source>
        <dbReference type="ARBA" id="ARBA00008655"/>
    </source>
</evidence>
<dbReference type="EMBL" id="CAJNRF010010099">
    <property type="protein sequence ID" value="CAF2117024.1"/>
    <property type="molecule type" value="Genomic_DNA"/>
</dbReference>
<feature type="transmembrane region" description="Helical" evidence="5">
    <location>
        <begin position="586"/>
        <end position="605"/>
    </location>
</feature>
<dbReference type="InterPro" id="IPR032098">
    <property type="entry name" value="Acyltransf_C"/>
</dbReference>
<evidence type="ECO:0000313" key="7">
    <source>
        <dbReference type="EMBL" id="CAF2117024.1"/>
    </source>
</evidence>
<dbReference type="SUPFAM" id="SSF69593">
    <property type="entry name" value="Glycerol-3-phosphate (1)-acyltransferase"/>
    <property type="match status" value="1"/>
</dbReference>
<dbReference type="GO" id="GO:0012505">
    <property type="term" value="C:endomembrane system"/>
    <property type="evidence" value="ECO:0007669"/>
    <property type="project" value="TreeGrafter"/>
</dbReference>
<sequence>METLLDPKKCSMCYKNPIKYTCPRCSMRTCSLSCCLAHKKTLDCNGQRDKTLFKPLIKMNDLDLLSDYRFLEEINREVETSKRNELGNKTKSFNELKHFQKLIQNKLRTNGSIQVLYLPRFSTKHKQNQMWFDKKSHDIFWHIECRFFIDTFYAWTITRLPTNETTLSNLLIKFQNSLNESLNINELSLSKLKQYSNEQETCVYIENFGQKRKQYGKYEKRSFNTIIDLFHERTFIEYPIMHIYNEFKSSFISIAFIGYIFFVSGLIINFLQLCSCIIWPFNKELYRKVNCYLALGIWSQFTFLAQWWSQSDCVLYINPDDLEKIRKEHAIVIMNHKYDIDWLAGWIICQRLGIMQGSKIVGKQSLKLVPIVGWCWIFTESIFLRRIWESDRETLVKDLRKILANYPENYFFNFLLFCEGTRFTEKKRITSMKTAQEKGLPELKHHILPRTKGFTLLLEGAEDRITGIYDLTVGFKNNGAEPTFLSILKGRSCQAEMFIRRIPISEIPKDTQGCSDWVHKLYGEKDKIYDYFVRHDTFEGNGINRVTIPRNYYDLLIQLGWVIIVGIPSICYLTKFLWTSSLIAQFIFLILIILAPIGVRAMIAVTETERGSQYGETQKEN</sequence>
<keyword evidence="3" id="KW-0012">Acyltransferase</keyword>
<dbReference type="Proteomes" id="UP000663856">
    <property type="component" value="Unassembled WGS sequence"/>
</dbReference>
<feature type="transmembrane region" description="Helical" evidence="5">
    <location>
        <begin position="251"/>
        <end position="279"/>
    </location>
</feature>
<dbReference type="Gene3D" id="3.30.60.190">
    <property type="match status" value="1"/>
</dbReference>
<dbReference type="GO" id="GO:0003841">
    <property type="term" value="F:1-acylglycerol-3-phosphate O-acyltransferase activity"/>
    <property type="evidence" value="ECO:0007669"/>
    <property type="project" value="TreeGrafter"/>
</dbReference>
<dbReference type="InterPro" id="IPR007529">
    <property type="entry name" value="Znf_HIT"/>
</dbReference>
<accession>A0A816V8Z5</accession>
<dbReference type="SUPFAM" id="SSF144232">
    <property type="entry name" value="HIT/MYND zinc finger-like"/>
    <property type="match status" value="1"/>
</dbReference>
<evidence type="ECO:0000313" key="8">
    <source>
        <dbReference type="Proteomes" id="UP000663856"/>
    </source>
</evidence>
<dbReference type="InterPro" id="IPR057721">
    <property type="entry name" value="BCD1_alpha/beta"/>
</dbReference>
<dbReference type="PROSITE" id="PS51083">
    <property type="entry name" value="ZF_HIT"/>
    <property type="match status" value="1"/>
</dbReference>
<dbReference type="GO" id="GO:0008270">
    <property type="term" value="F:zinc ion binding"/>
    <property type="evidence" value="ECO:0007669"/>
    <property type="project" value="UniProtKB-UniRule"/>
</dbReference>
<dbReference type="CDD" id="cd23023">
    <property type="entry name" value="zf-HIT_BCD1"/>
    <property type="match status" value="1"/>
</dbReference>
<dbReference type="InterPro" id="IPR002123">
    <property type="entry name" value="Plipid/glycerol_acylTrfase"/>
</dbReference>
<feature type="domain" description="HIT-type" evidence="6">
    <location>
        <begin position="10"/>
        <end position="44"/>
    </location>
</feature>
<keyword evidence="4" id="KW-0863">Zinc-finger</keyword>
<dbReference type="Pfam" id="PF25790">
    <property type="entry name" value="BCD1"/>
    <property type="match status" value="1"/>
</dbReference>
<feature type="transmembrane region" description="Helical" evidence="5">
    <location>
        <begin position="555"/>
        <end position="574"/>
    </location>
</feature>
<keyword evidence="5" id="KW-0472">Membrane</keyword>
<dbReference type="PANTHER" id="PTHR10983:SF24">
    <property type="entry name" value="1-ACYLGLYCEROL-3-PHOSPHATE O-ACYLTRANSFERASE 3, ISOFORM E-RELATED"/>
    <property type="match status" value="1"/>
</dbReference>
<evidence type="ECO:0000256" key="3">
    <source>
        <dbReference type="ARBA" id="ARBA00023315"/>
    </source>
</evidence>
<comment type="caution">
    <text evidence="7">The sequence shown here is derived from an EMBL/GenBank/DDBJ whole genome shotgun (WGS) entry which is preliminary data.</text>
</comment>
<evidence type="ECO:0000256" key="2">
    <source>
        <dbReference type="ARBA" id="ARBA00022679"/>
    </source>
</evidence>